<dbReference type="EMBL" id="JADOXO010001107">
    <property type="protein sequence ID" value="KAF9798053.1"/>
    <property type="molecule type" value="Genomic_DNA"/>
</dbReference>
<name>A0A8H7NRR9_9APHY</name>
<accession>A0A8H7NRR9</accession>
<dbReference type="AlphaFoldDB" id="A0A8H7NRR9"/>
<evidence type="ECO:0000313" key="2">
    <source>
        <dbReference type="Proteomes" id="UP000639403"/>
    </source>
</evidence>
<comment type="caution">
    <text evidence="1">The sequence shown here is derived from an EMBL/GenBank/DDBJ whole genome shotgun (WGS) entry which is preliminary data.</text>
</comment>
<evidence type="ECO:0000313" key="1">
    <source>
        <dbReference type="EMBL" id="KAF9798053.1"/>
    </source>
</evidence>
<sequence>MGPADVELLLDLCGALVSVSPRGERLQLDFAVDAGGDATQVLVAKLQVPIPGAVRRTLERCRELCSELSELYLCGGGVVEIAEAGFECCEESCFVGKRGRGSWDLDLDGSKLGEDRGGPGPSIAVKETKGDLDLQLNGGEGRVDRPRSGRRSFNISLSGSVAREDIIGGGGNGGRPGAEAVVVAVRRADFEGSACASGLAVETAARAPRLLLHSHSLQTLALMQGLQGDRDLLLLDLYWRQFEEGESWERQRGSAGMQIEMRGYCGDRADVGPF</sequence>
<reference evidence="1" key="1">
    <citation type="submission" date="2020-11" db="EMBL/GenBank/DDBJ databases">
        <authorList>
            <person name="Koelle M."/>
            <person name="Horta M.A.C."/>
            <person name="Nowrousian M."/>
            <person name="Ohm R.A."/>
            <person name="Benz P."/>
            <person name="Pilgard A."/>
        </authorList>
    </citation>
    <scope>NUCLEOTIDE SEQUENCE</scope>
    <source>
        <strain evidence="1">FPRL280</strain>
    </source>
</reference>
<protein>
    <submittedName>
        <fullName evidence="1">Uncharacterized protein</fullName>
    </submittedName>
</protein>
<gene>
    <name evidence="1" type="ORF">IEO21_10801</name>
</gene>
<organism evidence="1 2">
    <name type="scientific">Rhodonia placenta</name>
    <dbReference type="NCBI Taxonomy" id="104341"/>
    <lineage>
        <taxon>Eukaryota</taxon>
        <taxon>Fungi</taxon>
        <taxon>Dikarya</taxon>
        <taxon>Basidiomycota</taxon>
        <taxon>Agaricomycotina</taxon>
        <taxon>Agaricomycetes</taxon>
        <taxon>Polyporales</taxon>
        <taxon>Adustoporiaceae</taxon>
        <taxon>Rhodonia</taxon>
    </lineage>
</organism>
<proteinExistence type="predicted"/>
<dbReference type="Proteomes" id="UP000639403">
    <property type="component" value="Unassembled WGS sequence"/>
</dbReference>
<reference evidence="1" key="2">
    <citation type="journal article" name="Front. Microbiol.">
        <title>Degradative Capacity of Two Strains of Rhodonia placenta: From Phenotype to Genotype.</title>
        <authorList>
            <person name="Kolle M."/>
            <person name="Horta M.A.C."/>
            <person name="Nowrousian M."/>
            <person name="Ohm R.A."/>
            <person name="Benz J.P."/>
            <person name="Pilgard A."/>
        </authorList>
    </citation>
    <scope>NUCLEOTIDE SEQUENCE</scope>
    <source>
        <strain evidence="1">FPRL280</strain>
    </source>
</reference>